<accession>A0A0D3GTT3</accession>
<organism evidence="1">
    <name type="scientific">Oryza barthii</name>
    <dbReference type="NCBI Taxonomy" id="65489"/>
    <lineage>
        <taxon>Eukaryota</taxon>
        <taxon>Viridiplantae</taxon>
        <taxon>Streptophyta</taxon>
        <taxon>Embryophyta</taxon>
        <taxon>Tracheophyta</taxon>
        <taxon>Spermatophyta</taxon>
        <taxon>Magnoliopsida</taxon>
        <taxon>Liliopsida</taxon>
        <taxon>Poales</taxon>
        <taxon>Poaceae</taxon>
        <taxon>BOP clade</taxon>
        <taxon>Oryzoideae</taxon>
        <taxon>Oryzeae</taxon>
        <taxon>Oryzinae</taxon>
        <taxon>Oryza</taxon>
    </lineage>
</organism>
<proteinExistence type="predicted"/>
<dbReference type="PaxDb" id="65489-OBART07G22870.1"/>
<name>A0A0D3GTT3_9ORYZ</name>
<protein>
    <submittedName>
        <fullName evidence="1">Uncharacterized protein</fullName>
    </submittedName>
</protein>
<dbReference type="EnsemblPlants" id="OBART07G22870.1">
    <property type="protein sequence ID" value="OBART07G22870.1"/>
    <property type="gene ID" value="OBART07G22870"/>
</dbReference>
<evidence type="ECO:0000313" key="1">
    <source>
        <dbReference type="EnsemblPlants" id="OBART07G22870.1"/>
    </source>
</evidence>
<dbReference type="Proteomes" id="UP000026960">
    <property type="component" value="Chromosome 7"/>
</dbReference>
<keyword evidence="2" id="KW-1185">Reference proteome</keyword>
<evidence type="ECO:0000313" key="2">
    <source>
        <dbReference type="Proteomes" id="UP000026960"/>
    </source>
</evidence>
<reference evidence="1" key="1">
    <citation type="journal article" date="2009" name="Rice">
        <title>De Novo Next Generation Sequencing of Plant Genomes.</title>
        <authorList>
            <person name="Rounsley S."/>
            <person name="Marri P.R."/>
            <person name="Yu Y."/>
            <person name="He R."/>
            <person name="Sisneros N."/>
            <person name="Goicoechea J.L."/>
            <person name="Lee S.J."/>
            <person name="Angelova A."/>
            <person name="Kudrna D."/>
            <person name="Luo M."/>
            <person name="Affourtit J."/>
            <person name="Desany B."/>
            <person name="Knight J."/>
            <person name="Niazi F."/>
            <person name="Egholm M."/>
            <person name="Wing R.A."/>
        </authorList>
    </citation>
    <scope>NUCLEOTIDE SEQUENCE [LARGE SCALE GENOMIC DNA]</scope>
    <source>
        <strain evidence="1">cv. IRGC 105608</strain>
    </source>
</reference>
<sequence length="109" mass="12300">MAAWGSFHQGNDAIGLTPGELNRFNSSFLSSDTISISQSYAIRLAIYLQRIQQRGRMNAEEKSSFRTCSWMRRMASITDADDDGCLAIHFVSLRRTRDTFRTACLAIKS</sequence>
<dbReference type="HOGENOM" id="CLU_2187986_0_0_1"/>
<dbReference type="Gramene" id="OBART07G22870.1">
    <property type="protein sequence ID" value="OBART07G22870.1"/>
    <property type="gene ID" value="OBART07G22870"/>
</dbReference>
<reference evidence="1" key="2">
    <citation type="submission" date="2015-03" db="UniProtKB">
        <authorList>
            <consortium name="EnsemblPlants"/>
        </authorList>
    </citation>
    <scope>IDENTIFICATION</scope>
</reference>
<dbReference type="AlphaFoldDB" id="A0A0D3GTT3"/>